<feature type="signal peptide" evidence="1">
    <location>
        <begin position="1"/>
        <end position="18"/>
    </location>
</feature>
<keyword evidence="1" id="KW-0732">Signal</keyword>
<dbReference type="AlphaFoldDB" id="A0A8H7EPF4"/>
<reference evidence="2" key="1">
    <citation type="submission" date="2020-01" db="EMBL/GenBank/DDBJ databases">
        <title>Genome Sequencing of Three Apophysomyces-Like Fungal Strains Confirms a Novel Fungal Genus in the Mucoromycota with divergent Burkholderia-like Endosymbiotic Bacteria.</title>
        <authorList>
            <person name="Stajich J.E."/>
            <person name="Macias A.M."/>
            <person name="Carter-House D."/>
            <person name="Lovett B."/>
            <person name="Kasson L.R."/>
            <person name="Berry K."/>
            <person name="Grigoriev I."/>
            <person name="Chang Y."/>
            <person name="Spatafora J."/>
            <person name="Kasson M.T."/>
        </authorList>
    </citation>
    <scope>NUCLEOTIDE SEQUENCE</scope>
    <source>
        <strain evidence="2">NRRL A-21654</strain>
    </source>
</reference>
<evidence type="ECO:0000313" key="3">
    <source>
        <dbReference type="Proteomes" id="UP000605846"/>
    </source>
</evidence>
<protein>
    <submittedName>
        <fullName evidence="2">Uncharacterized protein</fullName>
    </submittedName>
</protein>
<evidence type="ECO:0000256" key="1">
    <source>
        <dbReference type="SAM" id="SignalP"/>
    </source>
</evidence>
<accession>A0A8H7EPF4</accession>
<dbReference type="Proteomes" id="UP000605846">
    <property type="component" value="Unassembled WGS sequence"/>
</dbReference>
<organism evidence="2 3">
    <name type="scientific">Apophysomyces ossiformis</name>
    <dbReference type="NCBI Taxonomy" id="679940"/>
    <lineage>
        <taxon>Eukaryota</taxon>
        <taxon>Fungi</taxon>
        <taxon>Fungi incertae sedis</taxon>
        <taxon>Mucoromycota</taxon>
        <taxon>Mucoromycotina</taxon>
        <taxon>Mucoromycetes</taxon>
        <taxon>Mucorales</taxon>
        <taxon>Mucorineae</taxon>
        <taxon>Mucoraceae</taxon>
        <taxon>Apophysomyces</taxon>
    </lineage>
</organism>
<keyword evidence="3" id="KW-1185">Reference proteome</keyword>
<proteinExistence type="predicted"/>
<dbReference type="OrthoDB" id="270318at2759"/>
<dbReference type="EMBL" id="JABAYA010000082">
    <property type="protein sequence ID" value="KAF7726194.1"/>
    <property type="molecule type" value="Genomic_DNA"/>
</dbReference>
<comment type="caution">
    <text evidence="2">The sequence shown here is derived from an EMBL/GenBank/DDBJ whole genome shotgun (WGS) entry which is preliminary data.</text>
</comment>
<gene>
    <name evidence="2" type="ORF">EC973_008992</name>
</gene>
<sequence length="302" mass="34701">MACWLIKAFGCRFAIYYAILTIPSSCDDQFIRVLLNNGALVPRYLVQTLVTVYGKPAGRRRSNDDIFSLGFLDNMFSEAVQQLPFTGFATLVHIGYERYGNVLTTRSHGDLGMFLDRYMPTNGKAMESDTNAQTLIEQYAFIPAPLVPSPNVPPPTSLRVLLRLATTESKLFRTIQPVFEFDPVARRYLWEVVLLFLFDLSFRANIDRAEDHDCLKSLRTVIRPANDLIKSIKDQDLFCFALVSLLRKYPTGYCDKKMMSRMLHLLVEYVEPGFSLMEVLEELTRREIRTDTKESIQYFLTV</sequence>
<name>A0A8H7EPF4_9FUNG</name>
<feature type="chain" id="PRO_5034585055" evidence="1">
    <location>
        <begin position="19"/>
        <end position="302"/>
    </location>
</feature>
<evidence type="ECO:0000313" key="2">
    <source>
        <dbReference type="EMBL" id="KAF7726194.1"/>
    </source>
</evidence>